<organism evidence="2 3">
    <name type="scientific">Trifolium pratense</name>
    <name type="common">Red clover</name>
    <dbReference type="NCBI Taxonomy" id="57577"/>
    <lineage>
        <taxon>Eukaryota</taxon>
        <taxon>Viridiplantae</taxon>
        <taxon>Streptophyta</taxon>
        <taxon>Embryophyta</taxon>
        <taxon>Tracheophyta</taxon>
        <taxon>Spermatophyta</taxon>
        <taxon>Magnoliopsida</taxon>
        <taxon>eudicotyledons</taxon>
        <taxon>Gunneridae</taxon>
        <taxon>Pentapetalae</taxon>
        <taxon>rosids</taxon>
        <taxon>fabids</taxon>
        <taxon>Fabales</taxon>
        <taxon>Fabaceae</taxon>
        <taxon>Papilionoideae</taxon>
        <taxon>50 kb inversion clade</taxon>
        <taxon>NPAAA clade</taxon>
        <taxon>Hologalegina</taxon>
        <taxon>IRL clade</taxon>
        <taxon>Trifolieae</taxon>
        <taxon>Trifolium</taxon>
    </lineage>
</organism>
<feature type="non-terminal residue" evidence="2">
    <location>
        <position position="1"/>
    </location>
</feature>
<accession>A0A2K3JQR3</accession>
<feature type="compositionally biased region" description="Basic residues" evidence="1">
    <location>
        <begin position="72"/>
        <end position="98"/>
    </location>
</feature>
<dbReference type="AlphaFoldDB" id="A0A2K3JQR3"/>
<sequence>IIPCEYCVTTEENKSLTEDVNKSLTEIVGEMEKNETLTEDVVGETEKNERLVKDVASLSSGDNALASPPPRPKTRRKLTAPRRRSSRERKPVRRFSPS</sequence>
<evidence type="ECO:0000256" key="1">
    <source>
        <dbReference type="SAM" id="MobiDB-lite"/>
    </source>
</evidence>
<comment type="caution">
    <text evidence="2">The sequence shown here is derived from an EMBL/GenBank/DDBJ whole genome shotgun (WGS) entry which is preliminary data.</text>
</comment>
<evidence type="ECO:0000313" key="3">
    <source>
        <dbReference type="Proteomes" id="UP000236291"/>
    </source>
</evidence>
<dbReference type="EMBL" id="ASHM01119388">
    <property type="protein sequence ID" value="PNX56377.1"/>
    <property type="molecule type" value="Genomic_DNA"/>
</dbReference>
<reference evidence="2 3" key="2">
    <citation type="journal article" date="2017" name="Front. Plant Sci.">
        <title>Gene Classification and Mining of Molecular Markers Useful in Red Clover (Trifolium pratense) Breeding.</title>
        <authorList>
            <person name="Istvanek J."/>
            <person name="Dluhosova J."/>
            <person name="Dluhos P."/>
            <person name="Patkova L."/>
            <person name="Nedelnik J."/>
            <person name="Repkova J."/>
        </authorList>
    </citation>
    <scope>NUCLEOTIDE SEQUENCE [LARGE SCALE GENOMIC DNA]</scope>
    <source>
        <strain evidence="3">cv. Tatra</strain>
        <tissue evidence="2">Young leaves</tissue>
    </source>
</reference>
<feature type="region of interest" description="Disordered" evidence="1">
    <location>
        <begin position="54"/>
        <end position="98"/>
    </location>
</feature>
<gene>
    <name evidence="2" type="ORF">L195_g058177</name>
</gene>
<evidence type="ECO:0000313" key="2">
    <source>
        <dbReference type="EMBL" id="PNX56377.1"/>
    </source>
</evidence>
<protein>
    <submittedName>
        <fullName evidence="2">Uncharacterized protein</fullName>
    </submittedName>
</protein>
<name>A0A2K3JQR3_TRIPR</name>
<reference evidence="2 3" key="1">
    <citation type="journal article" date="2014" name="Am. J. Bot.">
        <title>Genome assembly and annotation for red clover (Trifolium pratense; Fabaceae).</title>
        <authorList>
            <person name="Istvanek J."/>
            <person name="Jaros M."/>
            <person name="Krenek A."/>
            <person name="Repkova J."/>
        </authorList>
    </citation>
    <scope>NUCLEOTIDE SEQUENCE [LARGE SCALE GENOMIC DNA]</scope>
    <source>
        <strain evidence="3">cv. Tatra</strain>
        <tissue evidence="2">Young leaves</tissue>
    </source>
</reference>
<proteinExistence type="predicted"/>
<dbReference type="Proteomes" id="UP000236291">
    <property type="component" value="Unassembled WGS sequence"/>
</dbReference>